<evidence type="ECO:0008006" key="4">
    <source>
        <dbReference type="Google" id="ProtNLM"/>
    </source>
</evidence>
<dbReference type="InParanoid" id="H2ZXY0"/>
<keyword evidence="1" id="KW-0175">Coiled coil</keyword>
<dbReference type="EMBL" id="AFYH01260914">
    <property type="status" value="NOT_ANNOTATED_CDS"/>
    <property type="molecule type" value="Genomic_DNA"/>
</dbReference>
<dbReference type="HOGENOM" id="CLU_062834_2_1_1"/>
<reference evidence="2" key="2">
    <citation type="submission" date="2025-08" db="UniProtKB">
        <authorList>
            <consortium name="Ensembl"/>
        </authorList>
    </citation>
    <scope>IDENTIFICATION</scope>
</reference>
<dbReference type="SUPFAM" id="SSF57997">
    <property type="entry name" value="Tropomyosin"/>
    <property type="match status" value="1"/>
</dbReference>
<keyword evidence="3" id="KW-1185">Reference proteome</keyword>
<reference evidence="2" key="3">
    <citation type="submission" date="2025-09" db="UniProtKB">
        <authorList>
            <consortium name="Ensembl"/>
        </authorList>
    </citation>
    <scope>IDENTIFICATION</scope>
</reference>
<dbReference type="OMA" id="ANTMKFR"/>
<name>H2ZXY0_LATCH</name>
<dbReference type="eggNOG" id="ENOG502SRQ0">
    <property type="taxonomic scope" value="Eukaryota"/>
</dbReference>
<dbReference type="Gene3D" id="3.30.250.20">
    <property type="entry name" value="L1 transposable element, C-terminal domain"/>
    <property type="match status" value="1"/>
</dbReference>
<dbReference type="AlphaFoldDB" id="H2ZXY0"/>
<dbReference type="InterPro" id="IPR004244">
    <property type="entry name" value="Transposase_22"/>
</dbReference>
<dbReference type="InterPro" id="IPR042566">
    <property type="entry name" value="L1_C"/>
</dbReference>
<evidence type="ECO:0000313" key="3">
    <source>
        <dbReference type="Proteomes" id="UP000008672"/>
    </source>
</evidence>
<reference evidence="3" key="1">
    <citation type="submission" date="2011-08" db="EMBL/GenBank/DDBJ databases">
        <title>The draft genome of Latimeria chalumnae.</title>
        <authorList>
            <person name="Di Palma F."/>
            <person name="Alfoldi J."/>
            <person name="Johnson J."/>
            <person name="Berlin A."/>
            <person name="Gnerre S."/>
            <person name="Jaffe D."/>
            <person name="MacCallum I."/>
            <person name="Young S."/>
            <person name="Walker B.J."/>
            <person name="Lander E."/>
            <person name="Lindblad-Toh K."/>
        </authorList>
    </citation>
    <scope>NUCLEOTIDE SEQUENCE [LARGE SCALE GENOMIC DNA]</scope>
    <source>
        <strain evidence="3">Wild caught</strain>
    </source>
</reference>
<accession>H2ZXY0</accession>
<proteinExistence type="predicted"/>
<dbReference type="Proteomes" id="UP000008672">
    <property type="component" value="Unassembled WGS sequence"/>
</dbReference>
<feature type="coiled-coil region" evidence="1">
    <location>
        <begin position="24"/>
        <end position="79"/>
    </location>
</feature>
<evidence type="ECO:0000256" key="1">
    <source>
        <dbReference type="SAM" id="Coils"/>
    </source>
</evidence>
<dbReference type="Ensembl" id="ENSLACT00000002269.1">
    <property type="protein sequence ID" value="ENSLACP00000002251.1"/>
    <property type="gene ID" value="ENSLACG00000002009.1"/>
</dbReference>
<evidence type="ECO:0000313" key="2">
    <source>
        <dbReference type="Ensembl" id="ENSLACP00000002251.1"/>
    </source>
</evidence>
<organism evidence="2 3">
    <name type="scientific">Latimeria chalumnae</name>
    <name type="common">Coelacanth</name>
    <dbReference type="NCBI Taxonomy" id="7897"/>
    <lineage>
        <taxon>Eukaryota</taxon>
        <taxon>Metazoa</taxon>
        <taxon>Chordata</taxon>
        <taxon>Craniata</taxon>
        <taxon>Vertebrata</taxon>
        <taxon>Euteleostomi</taxon>
        <taxon>Coelacanthiformes</taxon>
        <taxon>Coelacanthidae</taxon>
        <taxon>Latimeria</taxon>
    </lineage>
</organism>
<protein>
    <recommendedName>
        <fullName evidence="4">L1 transposable element RRM domain-containing protein</fullName>
    </recommendedName>
</protein>
<dbReference type="GeneTree" id="ENSGT00940000165069"/>
<sequence>EYMLLVAYKRVWRAIELATLTNSVEEIKGVNKEFLRRLNEVEQRTGSVEKELTEKKQRVAALDSRITLLEQRLDDQENRARRNNLCILGFLEQIENGKPIQFLQEVLPKLLGLAEGTQLEWAHRSLAPCPHPFIVKFLRFPVKEMVIRKAREWGALNWEGNKILIFHDLSRELQEKRKKFVENKRQLRERGVKYGLFYPAILKISMGGRDYSFNTLNDAQDFLKK</sequence>
<dbReference type="PANTHER" id="PTHR11505">
    <property type="entry name" value="L1 TRANSPOSABLE ELEMENT-RELATED"/>
    <property type="match status" value="1"/>
</dbReference>